<dbReference type="EMBL" id="VSSQ01117497">
    <property type="protein sequence ID" value="MPN51917.1"/>
    <property type="molecule type" value="Genomic_DNA"/>
</dbReference>
<dbReference type="AlphaFoldDB" id="A0A645IKX1"/>
<evidence type="ECO:0000313" key="1">
    <source>
        <dbReference type="EMBL" id="MPN51917.1"/>
    </source>
</evidence>
<organism evidence="1">
    <name type="scientific">bioreactor metagenome</name>
    <dbReference type="NCBI Taxonomy" id="1076179"/>
    <lineage>
        <taxon>unclassified sequences</taxon>
        <taxon>metagenomes</taxon>
        <taxon>ecological metagenomes</taxon>
    </lineage>
</organism>
<gene>
    <name evidence="1" type="ORF">SDC9_199568</name>
</gene>
<proteinExistence type="predicted"/>
<name>A0A645IKX1_9ZZZZ</name>
<comment type="caution">
    <text evidence="1">The sequence shown here is derived from an EMBL/GenBank/DDBJ whole genome shotgun (WGS) entry which is preliminary data.</text>
</comment>
<sequence length="72" mass="7927">MITQSQIDNIVFSQGFQKIPSLDIIAIDLVETVTLLQSLEICIYRIDGYFPAAGSEGVTDFFCRNGTSYATS</sequence>
<protein>
    <submittedName>
        <fullName evidence="1">Uncharacterized protein</fullName>
    </submittedName>
</protein>
<accession>A0A645IKX1</accession>
<reference evidence="1" key="1">
    <citation type="submission" date="2019-08" db="EMBL/GenBank/DDBJ databases">
        <authorList>
            <person name="Kucharzyk K."/>
            <person name="Murdoch R.W."/>
            <person name="Higgins S."/>
            <person name="Loffler F."/>
        </authorList>
    </citation>
    <scope>NUCLEOTIDE SEQUENCE</scope>
</reference>